<sequence length="770" mass="91276">MSINEFDEQLVLDIENKLGLEFINKKRIYNGFLNEKYLKEISNSESIRDNKYIKMLGISVFNLIKAEYIFRNKTTDFETFKFIDQGTKKDILDKSEWFTNINEILKIHNEDDKLLTSAHAAFNIILGNYYIENGYEGTKIVVLKDIEREIDNFIKKPQYDWSEIIKEWGRNNDIRTQFNFVEKYEIADKMTYEVNLNILDNVVTGYGNSMREARIDAANKYVEQYLYNSDVSKFMLDMSFKEYKTNHTKLPFLRTRELEDIEAIEIKNTWLYNQCFIHSSYIEENKDTKYDSNENLSYLGNYVRYLIVDECRYKYRNILEEEYENLFTKARRQITNKAINIDLFMKLNLDNYMLMGNIVKESATIVNSMAKNTINAILGVAFLSNDKINNNFLDIYFQHIINYLPGVKENIVRIDREKYSLGEFDISNKLNDIESYKQTRNIKDYDALLNSETVSPFTILNAEDSVNEQILYLAEKINIKNMYIASGFVYKSGLALIEEAIETVHRRSGDVEIIIGSLQHYNKNKKSNNNEIIMGMDKITAGHLNLLIKEKKIRVKTLESHFYHGKFFMLEGERKSCFIIGSSNVSNSAFNINKELNLLYILDNNDDSYLYFKQWYENISSECIKLYELDERYFNGTEINYITNYSIRKIENAKFIDKINHLTDDEIKFRLNLWMKKEPSSIYSNLGIESLKDYYLFEYKEYNLLVLESFDPKNSFYCFRNQNVEELLIKIKGLTKTEIFELSSMDKRGYHINDRQKLELNIDLYFLIRY</sequence>
<evidence type="ECO:0000256" key="1">
    <source>
        <dbReference type="PROSITE-ProRule" id="PRU00266"/>
    </source>
</evidence>
<dbReference type="InterPro" id="IPR014720">
    <property type="entry name" value="dsRBD_dom"/>
</dbReference>
<dbReference type="Proteomes" id="UP000749471">
    <property type="component" value="Unassembled WGS sequence"/>
</dbReference>
<proteinExistence type="predicted"/>
<evidence type="ECO:0000313" key="4">
    <source>
        <dbReference type="EMBL" id="MBU5439882.1"/>
    </source>
</evidence>
<keyword evidence="1" id="KW-0694">RNA-binding</keyword>
<accession>A0ABS6EAD4</accession>
<protein>
    <recommendedName>
        <fullName evidence="6">PLD phosphodiesterase domain-containing protein</fullName>
    </recommendedName>
</protein>
<evidence type="ECO:0000313" key="5">
    <source>
        <dbReference type="Proteomes" id="UP000749471"/>
    </source>
</evidence>
<feature type="domain" description="PLD phosphodiesterase" evidence="2">
    <location>
        <begin position="559"/>
        <end position="589"/>
    </location>
</feature>
<feature type="domain" description="DRBM" evidence="3">
    <location>
        <begin position="160"/>
        <end position="227"/>
    </location>
</feature>
<dbReference type="PROSITE" id="PS50137">
    <property type="entry name" value="DS_RBD"/>
    <property type="match status" value="1"/>
</dbReference>
<organism evidence="4 5">
    <name type="scientific">Tissierella simiarum</name>
    <dbReference type="NCBI Taxonomy" id="2841534"/>
    <lineage>
        <taxon>Bacteria</taxon>
        <taxon>Bacillati</taxon>
        <taxon>Bacillota</taxon>
        <taxon>Tissierellia</taxon>
        <taxon>Tissierellales</taxon>
        <taxon>Tissierellaceae</taxon>
        <taxon>Tissierella</taxon>
    </lineage>
</organism>
<name>A0ABS6EAD4_9FIRM</name>
<evidence type="ECO:0000259" key="2">
    <source>
        <dbReference type="PROSITE" id="PS50035"/>
    </source>
</evidence>
<dbReference type="EMBL" id="JAHLPM010000020">
    <property type="protein sequence ID" value="MBU5439882.1"/>
    <property type="molecule type" value="Genomic_DNA"/>
</dbReference>
<evidence type="ECO:0008006" key="6">
    <source>
        <dbReference type="Google" id="ProtNLM"/>
    </source>
</evidence>
<evidence type="ECO:0000259" key="3">
    <source>
        <dbReference type="PROSITE" id="PS50137"/>
    </source>
</evidence>
<comment type="caution">
    <text evidence="4">The sequence shown here is derived from an EMBL/GenBank/DDBJ whole genome shotgun (WGS) entry which is preliminary data.</text>
</comment>
<dbReference type="InterPro" id="IPR001736">
    <property type="entry name" value="PLipase_D/transphosphatidylase"/>
</dbReference>
<dbReference type="InterPro" id="IPR025202">
    <property type="entry name" value="PLD-like_dom"/>
</dbReference>
<reference evidence="4 5" key="1">
    <citation type="submission" date="2021-06" db="EMBL/GenBank/DDBJ databases">
        <authorList>
            <person name="Sun Q."/>
            <person name="Li D."/>
        </authorList>
    </citation>
    <scope>NUCLEOTIDE SEQUENCE [LARGE SCALE GENOMIC DNA]</scope>
    <source>
        <strain evidence="4 5">MSJ-40</strain>
    </source>
</reference>
<dbReference type="Pfam" id="PF13091">
    <property type="entry name" value="PLDc_2"/>
    <property type="match status" value="1"/>
</dbReference>
<dbReference type="RefSeq" id="WP_216521740.1">
    <property type="nucleotide sequence ID" value="NZ_JAHLPM010000020.1"/>
</dbReference>
<keyword evidence="5" id="KW-1185">Reference proteome</keyword>
<gene>
    <name evidence="4" type="ORF">KQI42_17865</name>
</gene>
<dbReference type="PROSITE" id="PS50035">
    <property type="entry name" value="PLD"/>
    <property type="match status" value="1"/>
</dbReference>